<sequence length="176" mass="20852">MIKKLRHITIETKTYNYVIKEWQLKLFVDTTAKNKFIIVDFKYDIENPNYTRNLIWQGCFRVYKGEEELVLNMHEPHFVKEVIVALAIEQYDFSKQKHYKIEKALFLLEKMGYNLEKSSTTSVNKEQHLKQTTVHEVLLALKQDKLPLTTALIFDALDCTLLEAKKIAENMKKRII</sequence>
<accession>A0ABX0ILT6</accession>
<organism evidence="1 2">
    <name type="scientific">Flavobacterium jejuense</name>
    <dbReference type="NCBI Taxonomy" id="1544455"/>
    <lineage>
        <taxon>Bacteria</taxon>
        <taxon>Pseudomonadati</taxon>
        <taxon>Bacteroidota</taxon>
        <taxon>Flavobacteriia</taxon>
        <taxon>Flavobacteriales</taxon>
        <taxon>Flavobacteriaceae</taxon>
        <taxon>Flavobacterium</taxon>
    </lineage>
</organism>
<comment type="caution">
    <text evidence="1">The sequence shown here is derived from an EMBL/GenBank/DDBJ whole genome shotgun (WGS) entry which is preliminary data.</text>
</comment>
<name>A0ABX0ILT6_9FLAO</name>
<reference evidence="1 2" key="2">
    <citation type="submission" date="2019-05" db="EMBL/GenBank/DDBJ databases">
        <authorList>
            <person name="Lianzixin W."/>
        </authorList>
    </citation>
    <scope>NUCLEOTIDE SEQUENCE [LARGE SCALE GENOMIC DNA]</scope>
    <source>
        <strain evidence="1 2">EC11</strain>
    </source>
</reference>
<protein>
    <submittedName>
        <fullName evidence="1">Uncharacterized protein</fullName>
    </submittedName>
</protein>
<gene>
    <name evidence="1" type="ORF">FIA58_002620</name>
</gene>
<reference evidence="2" key="1">
    <citation type="submission" date="2019-05" db="EMBL/GenBank/DDBJ databases">
        <title>Flavobacterium profundi sp. nov., isolated from a deep-sea seamount.</title>
        <authorList>
            <person name="Zhang D.-C."/>
        </authorList>
    </citation>
    <scope>NUCLEOTIDE SEQUENCE [LARGE SCALE GENOMIC DNA]</scope>
    <source>
        <strain evidence="2">EC11</strain>
    </source>
</reference>
<reference evidence="1 2" key="3">
    <citation type="submission" date="2020-02" db="EMBL/GenBank/DDBJ databases">
        <title>Flavobacterium profundi sp. nov., isolated from a deep-sea seamount.</title>
        <authorList>
            <person name="Zhang D.-C."/>
        </authorList>
    </citation>
    <scope>NUCLEOTIDE SEQUENCE [LARGE SCALE GENOMIC DNA]</scope>
    <source>
        <strain evidence="1 2">EC11</strain>
    </source>
</reference>
<evidence type="ECO:0000313" key="2">
    <source>
        <dbReference type="Proteomes" id="UP000817854"/>
    </source>
</evidence>
<dbReference type="RefSeq" id="WP_140959733.1">
    <property type="nucleotide sequence ID" value="NZ_VEVQ02000001.1"/>
</dbReference>
<evidence type="ECO:0000313" key="1">
    <source>
        <dbReference type="EMBL" id="NHN24558.1"/>
    </source>
</evidence>
<proteinExistence type="predicted"/>
<dbReference type="Proteomes" id="UP000817854">
    <property type="component" value="Unassembled WGS sequence"/>
</dbReference>
<keyword evidence="2" id="KW-1185">Reference proteome</keyword>
<dbReference type="EMBL" id="VEVQ02000001">
    <property type="protein sequence ID" value="NHN24558.1"/>
    <property type="molecule type" value="Genomic_DNA"/>
</dbReference>